<evidence type="ECO:0000256" key="1">
    <source>
        <dbReference type="SAM" id="MobiDB-lite"/>
    </source>
</evidence>
<feature type="compositionally biased region" description="Basic residues" evidence="1">
    <location>
        <begin position="72"/>
        <end position="84"/>
    </location>
</feature>
<protein>
    <submittedName>
        <fullName evidence="2">Uncharacterized protein</fullName>
    </submittedName>
</protein>
<gene>
    <name evidence="2" type="ORF">NDU88_007585</name>
</gene>
<reference evidence="2" key="1">
    <citation type="journal article" date="2022" name="bioRxiv">
        <title>Sequencing and chromosome-scale assembly of the giantPleurodeles waltlgenome.</title>
        <authorList>
            <person name="Brown T."/>
            <person name="Elewa A."/>
            <person name="Iarovenko S."/>
            <person name="Subramanian E."/>
            <person name="Araus A.J."/>
            <person name="Petzold A."/>
            <person name="Susuki M."/>
            <person name="Suzuki K.-i.T."/>
            <person name="Hayashi T."/>
            <person name="Toyoda A."/>
            <person name="Oliveira C."/>
            <person name="Osipova E."/>
            <person name="Leigh N.D."/>
            <person name="Simon A."/>
            <person name="Yun M.H."/>
        </authorList>
    </citation>
    <scope>NUCLEOTIDE SEQUENCE</scope>
    <source>
        <strain evidence="2">20211129_DDA</strain>
        <tissue evidence="2">Liver</tissue>
    </source>
</reference>
<keyword evidence="3" id="KW-1185">Reference proteome</keyword>
<sequence length="143" mass="15680">MEGLRRKMVLTDVLNTRKLQGLLPLEILMQPSQSQAQACADSAHAALEAKPGRCPSVSAKRTDCLGPAGRERRLKGGPRHRAPIRRGYQVSKKTKIKNRKKRSEAKLVPETGEPAVQRAEGEDRVLSFSAGRHAPRTDATPPV</sequence>
<organism evidence="2 3">
    <name type="scientific">Pleurodeles waltl</name>
    <name type="common">Iberian ribbed newt</name>
    <dbReference type="NCBI Taxonomy" id="8319"/>
    <lineage>
        <taxon>Eukaryota</taxon>
        <taxon>Metazoa</taxon>
        <taxon>Chordata</taxon>
        <taxon>Craniata</taxon>
        <taxon>Vertebrata</taxon>
        <taxon>Euteleostomi</taxon>
        <taxon>Amphibia</taxon>
        <taxon>Batrachia</taxon>
        <taxon>Caudata</taxon>
        <taxon>Salamandroidea</taxon>
        <taxon>Salamandridae</taxon>
        <taxon>Pleurodelinae</taxon>
        <taxon>Pleurodeles</taxon>
    </lineage>
</organism>
<feature type="region of interest" description="Disordered" evidence="1">
    <location>
        <begin position="53"/>
        <end position="143"/>
    </location>
</feature>
<dbReference type="EMBL" id="JANPWB010000012">
    <property type="protein sequence ID" value="KAJ1119399.1"/>
    <property type="molecule type" value="Genomic_DNA"/>
</dbReference>
<evidence type="ECO:0000313" key="3">
    <source>
        <dbReference type="Proteomes" id="UP001066276"/>
    </source>
</evidence>
<accession>A0AAV7NV97</accession>
<comment type="caution">
    <text evidence="2">The sequence shown here is derived from an EMBL/GenBank/DDBJ whole genome shotgun (WGS) entry which is preliminary data.</text>
</comment>
<evidence type="ECO:0000313" key="2">
    <source>
        <dbReference type="EMBL" id="KAJ1119399.1"/>
    </source>
</evidence>
<dbReference type="Proteomes" id="UP001066276">
    <property type="component" value="Chromosome 8"/>
</dbReference>
<feature type="compositionally biased region" description="Basic residues" evidence="1">
    <location>
        <begin position="92"/>
        <end position="103"/>
    </location>
</feature>
<name>A0AAV7NV97_PLEWA</name>
<dbReference type="AlphaFoldDB" id="A0AAV7NV97"/>
<proteinExistence type="predicted"/>